<dbReference type="Gene3D" id="3.20.20.70">
    <property type="entry name" value="Aldolase class I"/>
    <property type="match status" value="1"/>
</dbReference>
<organism evidence="4 5">
    <name type="scientific">Chryseobacterium flavum</name>
    <dbReference type="NCBI Taxonomy" id="415851"/>
    <lineage>
        <taxon>Bacteria</taxon>
        <taxon>Pseudomonadati</taxon>
        <taxon>Bacteroidota</taxon>
        <taxon>Flavobacteriia</taxon>
        <taxon>Flavobacteriales</taxon>
        <taxon>Weeksellaceae</taxon>
        <taxon>Chryseobacterium group</taxon>
        <taxon>Chryseobacterium</taxon>
    </lineage>
</organism>
<evidence type="ECO:0000256" key="2">
    <source>
        <dbReference type="ARBA" id="ARBA00023157"/>
    </source>
</evidence>
<name>A0A3D9CIU3_9FLAO</name>
<dbReference type="RefSeq" id="WP_115962083.1">
    <property type="nucleotide sequence ID" value="NZ_CBCRVL010000012.1"/>
</dbReference>
<gene>
    <name evidence="4" type="ORF">DRF59_15420</name>
</gene>
<dbReference type="InterPro" id="IPR018155">
    <property type="entry name" value="Hyaluronidase"/>
</dbReference>
<dbReference type="OrthoDB" id="795496at2"/>
<dbReference type="Pfam" id="PF01630">
    <property type="entry name" value="Glyco_hydro_56"/>
    <property type="match status" value="1"/>
</dbReference>
<dbReference type="GO" id="GO:0005975">
    <property type="term" value="P:carbohydrate metabolic process"/>
    <property type="evidence" value="ECO:0007669"/>
    <property type="project" value="InterPro"/>
</dbReference>
<dbReference type="SUPFAM" id="SSF51445">
    <property type="entry name" value="(Trans)glycosidases"/>
    <property type="match status" value="1"/>
</dbReference>
<dbReference type="InterPro" id="IPR017853">
    <property type="entry name" value="GH"/>
</dbReference>
<dbReference type="InterPro" id="IPR013785">
    <property type="entry name" value="Aldolase_TIM"/>
</dbReference>
<keyword evidence="2" id="KW-1015">Disulfide bond</keyword>
<proteinExistence type="inferred from homology"/>
<accession>A0A3D9CIU3</accession>
<sequence length="308" mass="36870">MRFFCIFILMFSVLFGAFLPSQKNNKGSEQQTTKNLELLFLVEPDSKSQLKFSQDNHLKTYTIFYQQFFVKDEKFNEEMLRKQIETKIPNVNSIGFAVLDWEGKGLKSFQQQKDLNAVNYYKDEFLKAIRFAKKLRPNIKWGFYHLNYLNYSGTIEKYKSQNDNLIPIIKEVDFLAPSLYVYNPGLLHSRGNQNYIKNKLIQALQYGERYNKPVYPFVWNRTTSNDENKHFSLIPVEYFAQAIEIISETEYKNQRAKGIFWWHSEGYSYRNKNKLKAVKAEYSRINSTEDYQYQMFKEYFQSIQKYIK</sequence>
<dbReference type="EMBL" id="QNUE01000013">
    <property type="protein sequence ID" value="REC65569.1"/>
    <property type="molecule type" value="Genomic_DNA"/>
</dbReference>
<protein>
    <recommendedName>
        <fullName evidence="6">Hyaluronidase</fullName>
    </recommendedName>
</protein>
<feature type="chain" id="PRO_5017575123" description="Hyaluronidase" evidence="3">
    <location>
        <begin position="24"/>
        <end position="308"/>
    </location>
</feature>
<keyword evidence="5" id="KW-1185">Reference proteome</keyword>
<comment type="caution">
    <text evidence="4">The sequence shown here is derived from an EMBL/GenBank/DDBJ whole genome shotgun (WGS) entry which is preliminary data.</text>
</comment>
<evidence type="ECO:0000256" key="1">
    <source>
        <dbReference type="ARBA" id="ARBA00008871"/>
    </source>
</evidence>
<evidence type="ECO:0000256" key="3">
    <source>
        <dbReference type="SAM" id="SignalP"/>
    </source>
</evidence>
<reference evidence="4 5" key="1">
    <citation type="journal article" date="2007" name="Int. J. Syst. Evol. Microbiol.">
        <title>Chryseobacterium flavum sp. nov., isolated from polluted soil.</title>
        <authorList>
            <person name="Zhou Y."/>
            <person name="Dong J."/>
            <person name="Wang X."/>
            <person name="Huang X."/>
            <person name="Zhang K.Y."/>
            <person name="Zhang Y.Q."/>
            <person name="Guo Y.F."/>
            <person name="Lai R."/>
            <person name="Li W.J."/>
        </authorList>
    </citation>
    <scope>NUCLEOTIDE SEQUENCE [LARGE SCALE GENOMIC DNA]</scope>
    <source>
        <strain evidence="4 5">KCTC 12877</strain>
    </source>
</reference>
<dbReference type="AlphaFoldDB" id="A0A3D9CIU3"/>
<feature type="signal peptide" evidence="3">
    <location>
        <begin position="1"/>
        <end position="23"/>
    </location>
</feature>
<dbReference type="Proteomes" id="UP000256769">
    <property type="component" value="Unassembled WGS sequence"/>
</dbReference>
<evidence type="ECO:0008006" key="6">
    <source>
        <dbReference type="Google" id="ProtNLM"/>
    </source>
</evidence>
<evidence type="ECO:0000313" key="4">
    <source>
        <dbReference type="EMBL" id="REC65569.1"/>
    </source>
</evidence>
<keyword evidence="3" id="KW-0732">Signal</keyword>
<dbReference type="GO" id="GO:0004415">
    <property type="term" value="F:hyalurononglucosaminidase activity"/>
    <property type="evidence" value="ECO:0007669"/>
    <property type="project" value="InterPro"/>
</dbReference>
<evidence type="ECO:0000313" key="5">
    <source>
        <dbReference type="Proteomes" id="UP000256769"/>
    </source>
</evidence>
<comment type="similarity">
    <text evidence="1">Belongs to the glycosyl hydrolase 56 family.</text>
</comment>